<dbReference type="Proteomes" id="UP001218218">
    <property type="component" value="Unassembled WGS sequence"/>
</dbReference>
<name>A0AAD7E7M2_9AGAR</name>
<evidence type="ECO:0000313" key="2">
    <source>
        <dbReference type="Proteomes" id="UP001218218"/>
    </source>
</evidence>
<dbReference type="EMBL" id="JARIHO010000124">
    <property type="protein sequence ID" value="KAJ7301901.1"/>
    <property type="molecule type" value="Genomic_DNA"/>
</dbReference>
<organism evidence="1 2">
    <name type="scientific">Mycena albidolilacea</name>
    <dbReference type="NCBI Taxonomy" id="1033008"/>
    <lineage>
        <taxon>Eukaryota</taxon>
        <taxon>Fungi</taxon>
        <taxon>Dikarya</taxon>
        <taxon>Basidiomycota</taxon>
        <taxon>Agaricomycotina</taxon>
        <taxon>Agaricomycetes</taxon>
        <taxon>Agaricomycetidae</taxon>
        <taxon>Agaricales</taxon>
        <taxon>Marasmiineae</taxon>
        <taxon>Mycenaceae</taxon>
        <taxon>Mycena</taxon>
    </lineage>
</organism>
<comment type="caution">
    <text evidence="1">The sequence shown here is derived from an EMBL/GenBank/DDBJ whole genome shotgun (WGS) entry which is preliminary data.</text>
</comment>
<proteinExistence type="predicted"/>
<accession>A0AAD7E7M2</accession>
<dbReference type="AlphaFoldDB" id="A0AAD7E7M2"/>
<gene>
    <name evidence="1" type="ORF">DFH08DRAFT_723703</name>
</gene>
<evidence type="ECO:0000313" key="1">
    <source>
        <dbReference type="EMBL" id="KAJ7301901.1"/>
    </source>
</evidence>
<reference evidence="1" key="1">
    <citation type="submission" date="2023-03" db="EMBL/GenBank/DDBJ databases">
        <title>Massive genome expansion in bonnet fungi (Mycena s.s.) driven by repeated elements and novel gene families across ecological guilds.</title>
        <authorList>
            <consortium name="Lawrence Berkeley National Laboratory"/>
            <person name="Harder C.B."/>
            <person name="Miyauchi S."/>
            <person name="Viragh M."/>
            <person name="Kuo A."/>
            <person name="Thoen E."/>
            <person name="Andreopoulos B."/>
            <person name="Lu D."/>
            <person name="Skrede I."/>
            <person name="Drula E."/>
            <person name="Henrissat B."/>
            <person name="Morin E."/>
            <person name="Kohler A."/>
            <person name="Barry K."/>
            <person name="LaButti K."/>
            <person name="Morin E."/>
            <person name="Salamov A."/>
            <person name="Lipzen A."/>
            <person name="Mereny Z."/>
            <person name="Hegedus B."/>
            <person name="Baldrian P."/>
            <person name="Stursova M."/>
            <person name="Weitz H."/>
            <person name="Taylor A."/>
            <person name="Grigoriev I.V."/>
            <person name="Nagy L.G."/>
            <person name="Martin F."/>
            <person name="Kauserud H."/>
        </authorList>
    </citation>
    <scope>NUCLEOTIDE SEQUENCE</scope>
    <source>
        <strain evidence="1">CBHHK002</strain>
    </source>
</reference>
<keyword evidence="2" id="KW-1185">Reference proteome</keyword>
<protein>
    <submittedName>
        <fullName evidence="1">Uncharacterized protein</fullName>
    </submittedName>
</protein>
<sequence>MDLKPKCFLATPKRTELSRVVGADMMTPMNEISSIPCAGVRISHGHLSGLMAWRFVLRLDGSGSRRSIVTNFILDTGNKDTYIPPEALTALGYRGKMTPGAEVTLRVQSVKTKCIVARPDDAGRIGLSFMTAGALTYYFDAGLVAPVLYGACCFGERPSNVPRTIRAEDLPRRGLLAILRAWFGFGRGG</sequence>